<accession>A0A182LZ76</accession>
<evidence type="ECO:0000256" key="4">
    <source>
        <dbReference type="ARBA" id="ARBA00022729"/>
    </source>
</evidence>
<dbReference type="PANTHER" id="PTHR24276">
    <property type="entry name" value="POLYSERASE-RELATED"/>
    <property type="match status" value="1"/>
</dbReference>
<feature type="domain" description="Peptidase S1" evidence="14">
    <location>
        <begin position="33"/>
        <end position="255"/>
    </location>
</feature>
<comment type="subcellular location">
    <subcellularLocation>
        <location evidence="1">Secreted</location>
    </subcellularLocation>
</comment>
<dbReference type="FunFam" id="2.40.10.10:FF:000002">
    <property type="entry name" value="Transmembrane protease serine"/>
    <property type="match status" value="1"/>
</dbReference>
<dbReference type="EMBL" id="AXCM01017302">
    <property type="status" value="NOT_ANNOTATED_CDS"/>
    <property type="molecule type" value="Genomic_DNA"/>
</dbReference>
<evidence type="ECO:0000256" key="2">
    <source>
        <dbReference type="ARBA" id="ARBA00022525"/>
    </source>
</evidence>
<dbReference type="FunFam" id="2.40.10.10:FF:000068">
    <property type="entry name" value="transmembrane protease serine 2"/>
    <property type="match status" value="1"/>
</dbReference>
<dbReference type="SMART" id="SM00020">
    <property type="entry name" value="Tryp_SPc"/>
    <property type="match status" value="1"/>
</dbReference>
<keyword evidence="2" id="KW-0964">Secreted</keyword>
<dbReference type="EC" id="3.4.21.4" evidence="12"/>
<reference evidence="15" key="2">
    <citation type="submission" date="2020-05" db="UniProtKB">
        <authorList>
            <consortium name="EnsemblMetazoa"/>
        </authorList>
    </citation>
    <scope>IDENTIFICATION</scope>
    <source>
        <strain evidence="15">A-37</strain>
    </source>
</reference>
<evidence type="ECO:0000256" key="10">
    <source>
        <dbReference type="ARBA" id="ARBA00024195"/>
    </source>
</evidence>
<keyword evidence="5" id="KW-0222">Digestion</keyword>
<dbReference type="InterPro" id="IPR009003">
    <property type="entry name" value="Peptidase_S1_PA"/>
</dbReference>
<dbReference type="CDD" id="cd00190">
    <property type="entry name" value="Tryp_SPc"/>
    <property type="match status" value="1"/>
</dbReference>
<comment type="catalytic activity">
    <reaction evidence="11">
        <text>Preferential cleavage: Arg-|-Xaa, Lys-|-Xaa.</text>
        <dbReference type="EC" id="3.4.21.4"/>
    </reaction>
</comment>
<dbReference type="PROSITE" id="PS00135">
    <property type="entry name" value="TRYPSIN_SER"/>
    <property type="match status" value="1"/>
</dbReference>
<keyword evidence="7" id="KW-0720">Serine protease</keyword>
<keyword evidence="6" id="KW-0378">Hydrolase</keyword>
<evidence type="ECO:0000256" key="9">
    <source>
        <dbReference type="ARBA" id="ARBA00023157"/>
    </source>
</evidence>
<dbReference type="VEuPathDB" id="VectorBase:ACUA005524"/>
<dbReference type="GO" id="GO:0007586">
    <property type="term" value="P:digestion"/>
    <property type="evidence" value="ECO:0007669"/>
    <property type="project" value="UniProtKB-KW"/>
</dbReference>
<dbReference type="GO" id="GO:0004252">
    <property type="term" value="F:serine-type endopeptidase activity"/>
    <property type="evidence" value="ECO:0007669"/>
    <property type="project" value="UniProtKB-EC"/>
</dbReference>
<dbReference type="InterPro" id="IPR001314">
    <property type="entry name" value="Peptidase_S1A"/>
</dbReference>
<dbReference type="EnsemblMetazoa" id="ACUA005524-RA">
    <property type="protein sequence ID" value="ACUA005524-PA"/>
    <property type="gene ID" value="ACUA005524"/>
</dbReference>
<evidence type="ECO:0000256" key="8">
    <source>
        <dbReference type="ARBA" id="ARBA00023145"/>
    </source>
</evidence>
<keyword evidence="9" id="KW-1015">Disulfide bond</keyword>
<keyword evidence="16" id="KW-1185">Reference proteome</keyword>
<name>A0A182LZ76_9DIPT</name>
<dbReference type="SUPFAM" id="SSF50494">
    <property type="entry name" value="Trypsin-like serine proteases"/>
    <property type="match status" value="1"/>
</dbReference>
<comment type="similarity">
    <text evidence="10">Belongs to the peptidase S1 family. CLIP subfamily.</text>
</comment>
<evidence type="ECO:0000256" key="3">
    <source>
        <dbReference type="ARBA" id="ARBA00022670"/>
    </source>
</evidence>
<evidence type="ECO:0000256" key="7">
    <source>
        <dbReference type="ARBA" id="ARBA00022825"/>
    </source>
</evidence>
<proteinExistence type="inferred from homology"/>
<dbReference type="PANTHER" id="PTHR24276:SF97">
    <property type="entry name" value="GH13245P2-RELATED"/>
    <property type="match status" value="1"/>
</dbReference>
<dbReference type="Pfam" id="PF00089">
    <property type="entry name" value="Trypsin"/>
    <property type="match status" value="1"/>
</dbReference>
<dbReference type="Gene3D" id="2.40.10.10">
    <property type="entry name" value="Trypsin-like serine proteases"/>
    <property type="match status" value="1"/>
</dbReference>
<sequence length="269" mass="28662">MYQTLKFLPTAVLAVVLLAAFAASSDSDESNMIVGGVRVNIEDVPYQAALFQKNMLICGGTIIGPQWIVTSYHCVERMKPEQYGFVVGTDVPANGELLKVKNVTLPKEITEEGNILHDIALVQLEQPLTFSDKVKCLPLLSSSDALTPGKPATISGFGTSHEGGFDSPLKAATIEVLPADTCKKAYPGIMQSFMICAGFVEGGVDSCQGDSGGPLVVDGQLAGVVFYGKGCGRANFPGVYISVPSFHDWIVQVVRSQKNPSEQKLCGEE</sequence>
<keyword evidence="3" id="KW-0645">Protease</keyword>
<organism evidence="15 16">
    <name type="scientific">Anopheles culicifacies</name>
    <dbReference type="NCBI Taxonomy" id="139723"/>
    <lineage>
        <taxon>Eukaryota</taxon>
        <taxon>Metazoa</taxon>
        <taxon>Ecdysozoa</taxon>
        <taxon>Arthropoda</taxon>
        <taxon>Hexapoda</taxon>
        <taxon>Insecta</taxon>
        <taxon>Pterygota</taxon>
        <taxon>Neoptera</taxon>
        <taxon>Endopterygota</taxon>
        <taxon>Diptera</taxon>
        <taxon>Nematocera</taxon>
        <taxon>Culicoidea</taxon>
        <taxon>Culicidae</taxon>
        <taxon>Anophelinae</taxon>
        <taxon>Anopheles</taxon>
        <taxon>culicifacies species complex</taxon>
    </lineage>
</organism>
<dbReference type="InterPro" id="IPR050430">
    <property type="entry name" value="Peptidase_S1"/>
</dbReference>
<dbReference type="InterPro" id="IPR043504">
    <property type="entry name" value="Peptidase_S1_PA_chymotrypsin"/>
</dbReference>
<keyword evidence="4 13" id="KW-0732">Signal</keyword>
<dbReference type="Proteomes" id="UP000075883">
    <property type="component" value="Unassembled WGS sequence"/>
</dbReference>
<reference evidence="16" key="1">
    <citation type="submission" date="2013-09" db="EMBL/GenBank/DDBJ databases">
        <title>The Genome Sequence of Anopheles culicifacies species A.</title>
        <authorList>
            <consortium name="The Broad Institute Genomics Platform"/>
            <person name="Neafsey D.E."/>
            <person name="Besansky N."/>
            <person name="Howell P."/>
            <person name="Walton C."/>
            <person name="Young S.K."/>
            <person name="Zeng Q."/>
            <person name="Gargeya S."/>
            <person name="Fitzgerald M."/>
            <person name="Haas B."/>
            <person name="Abouelleil A."/>
            <person name="Allen A.W."/>
            <person name="Alvarado L."/>
            <person name="Arachchi H.M."/>
            <person name="Berlin A.M."/>
            <person name="Chapman S.B."/>
            <person name="Gainer-Dewar J."/>
            <person name="Goldberg J."/>
            <person name="Griggs A."/>
            <person name="Gujja S."/>
            <person name="Hansen M."/>
            <person name="Howarth C."/>
            <person name="Imamovic A."/>
            <person name="Ireland A."/>
            <person name="Larimer J."/>
            <person name="McCowan C."/>
            <person name="Murphy C."/>
            <person name="Pearson M."/>
            <person name="Poon T.W."/>
            <person name="Priest M."/>
            <person name="Roberts A."/>
            <person name="Saif S."/>
            <person name="Shea T."/>
            <person name="Sisk P."/>
            <person name="Sykes S."/>
            <person name="Wortman J."/>
            <person name="Nusbaum C."/>
            <person name="Birren B."/>
        </authorList>
    </citation>
    <scope>NUCLEOTIDE SEQUENCE [LARGE SCALE GENOMIC DNA]</scope>
    <source>
        <strain evidence="16">A-37</strain>
    </source>
</reference>
<dbReference type="STRING" id="139723.A0A182LZ76"/>
<dbReference type="InterPro" id="IPR033116">
    <property type="entry name" value="TRYPSIN_SER"/>
</dbReference>
<feature type="signal peptide" evidence="13">
    <location>
        <begin position="1"/>
        <end position="27"/>
    </location>
</feature>
<dbReference type="AlphaFoldDB" id="A0A182LZ76"/>
<dbReference type="GO" id="GO:0005576">
    <property type="term" value="C:extracellular region"/>
    <property type="evidence" value="ECO:0007669"/>
    <property type="project" value="UniProtKB-SubCell"/>
</dbReference>
<keyword evidence="8" id="KW-0865">Zymogen</keyword>
<evidence type="ECO:0000256" key="11">
    <source>
        <dbReference type="ARBA" id="ARBA00036320"/>
    </source>
</evidence>
<dbReference type="InterPro" id="IPR001254">
    <property type="entry name" value="Trypsin_dom"/>
</dbReference>
<evidence type="ECO:0000313" key="15">
    <source>
        <dbReference type="EnsemblMetazoa" id="ACUA005524-PA"/>
    </source>
</evidence>
<dbReference type="PROSITE" id="PS50240">
    <property type="entry name" value="TRYPSIN_DOM"/>
    <property type="match status" value="1"/>
</dbReference>
<evidence type="ECO:0000256" key="1">
    <source>
        <dbReference type="ARBA" id="ARBA00004613"/>
    </source>
</evidence>
<evidence type="ECO:0000256" key="13">
    <source>
        <dbReference type="SAM" id="SignalP"/>
    </source>
</evidence>
<protein>
    <recommendedName>
        <fullName evidence="12">trypsin</fullName>
        <ecNumber evidence="12">3.4.21.4</ecNumber>
    </recommendedName>
</protein>
<evidence type="ECO:0000256" key="5">
    <source>
        <dbReference type="ARBA" id="ARBA00022757"/>
    </source>
</evidence>
<evidence type="ECO:0000313" key="16">
    <source>
        <dbReference type="Proteomes" id="UP000075883"/>
    </source>
</evidence>
<dbReference type="GO" id="GO:0006508">
    <property type="term" value="P:proteolysis"/>
    <property type="evidence" value="ECO:0007669"/>
    <property type="project" value="UniProtKB-KW"/>
</dbReference>
<evidence type="ECO:0000259" key="14">
    <source>
        <dbReference type="PROSITE" id="PS50240"/>
    </source>
</evidence>
<feature type="chain" id="PRO_5008127641" description="trypsin" evidence="13">
    <location>
        <begin position="28"/>
        <end position="269"/>
    </location>
</feature>
<evidence type="ECO:0000256" key="12">
    <source>
        <dbReference type="ARBA" id="ARBA00038868"/>
    </source>
</evidence>
<evidence type="ECO:0000256" key="6">
    <source>
        <dbReference type="ARBA" id="ARBA00022801"/>
    </source>
</evidence>
<dbReference type="PRINTS" id="PR00722">
    <property type="entry name" value="CHYMOTRYPSIN"/>
</dbReference>